<organism evidence="1 2">
    <name type="scientific">Salix udensis</name>
    <dbReference type="NCBI Taxonomy" id="889485"/>
    <lineage>
        <taxon>Eukaryota</taxon>
        <taxon>Viridiplantae</taxon>
        <taxon>Streptophyta</taxon>
        <taxon>Embryophyta</taxon>
        <taxon>Tracheophyta</taxon>
        <taxon>Spermatophyta</taxon>
        <taxon>Magnoliopsida</taxon>
        <taxon>eudicotyledons</taxon>
        <taxon>Gunneridae</taxon>
        <taxon>Pentapetalae</taxon>
        <taxon>rosids</taxon>
        <taxon>fabids</taxon>
        <taxon>Malpighiales</taxon>
        <taxon>Salicaceae</taxon>
        <taxon>Saliceae</taxon>
        <taxon>Salix</taxon>
    </lineage>
</organism>
<name>A0AAD6PK97_9ROSI</name>
<dbReference type="AlphaFoldDB" id="A0AAD6PK97"/>
<evidence type="ECO:0000313" key="1">
    <source>
        <dbReference type="EMBL" id="KAJ6432160.1"/>
    </source>
</evidence>
<keyword evidence="2" id="KW-1185">Reference proteome</keyword>
<dbReference type="Proteomes" id="UP001162972">
    <property type="component" value="Chromosome 10"/>
</dbReference>
<accession>A0AAD6PK97</accession>
<comment type="caution">
    <text evidence="1">The sequence shown here is derived from an EMBL/GenBank/DDBJ whole genome shotgun (WGS) entry which is preliminary data.</text>
</comment>
<evidence type="ECO:0000313" key="2">
    <source>
        <dbReference type="Proteomes" id="UP001162972"/>
    </source>
</evidence>
<proteinExistence type="predicted"/>
<protein>
    <submittedName>
        <fullName evidence="1">Uncharacterized protein</fullName>
    </submittedName>
</protein>
<sequence length="172" mass="18852">MSTPTTISVNNNLTASKTSITMRTTNDKTARWVEMEDSLLIQVLFWDHRLDDMLLEISRNLIICHGLVVLSGNENSVDTDRNHGSILVVVLDSNLGFSIRPQPPASPILANLSEASAELGSQNMAQGHQFRGLISGIAKHMALITGTNLFWLLGEMAVDTLSNIRTLLLNVN</sequence>
<dbReference type="EMBL" id="JAPFFJ010000003">
    <property type="protein sequence ID" value="KAJ6432160.1"/>
    <property type="molecule type" value="Genomic_DNA"/>
</dbReference>
<reference evidence="1 2" key="1">
    <citation type="journal article" date="2023" name="Int. J. Mol. Sci.">
        <title>De Novo Assembly and Annotation of 11 Diverse Shrub Willow (Salix) Genomes Reveals Novel Gene Organization in Sex-Linked Regions.</title>
        <authorList>
            <person name="Hyden B."/>
            <person name="Feng K."/>
            <person name="Yates T.B."/>
            <person name="Jawdy S."/>
            <person name="Cereghino C."/>
            <person name="Smart L.B."/>
            <person name="Muchero W."/>
        </authorList>
    </citation>
    <scope>NUCLEOTIDE SEQUENCE [LARGE SCALE GENOMIC DNA]</scope>
    <source>
        <tissue evidence="1">Shoot tip</tissue>
    </source>
</reference>
<gene>
    <name evidence="1" type="ORF">OIU84_019416</name>
</gene>